<dbReference type="GO" id="GO:0051260">
    <property type="term" value="P:protein homooligomerization"/>
    <property type="evidence" value="ECO:0007669"/>
    <property type="project" value="UniProtKB-ARBA"/>
</dbReference>
<dbReference type="GO" id="GO:0016020">
    <property type="term" value="C:membrane"/>
    <property type="evidence" value="ECO:0007669"/>
    <property type="project" value="InterPro"/>
</dbReference>
<proteinExistence type="inferred from homology"/>
<dbReference type="FunFam" id="1.20.1280.290:FF:000001">
    <property type="entry name" value="Bidirectional sugar transporter SWEET"/>
    <property type="match status" value="1"/>
</dbReference>
<evidence type="ECO:0000256" key="8">
    <source>
        <dbReference type="ARBA" id="ARBA00023136"/>
    </source>
</evidence>
<dbReference type="EMBL" id="JAVXUP010000355">
    <property type="protein sequence ID" value="KAK3029995.1"/>
    <property type="molecule type" value="Genomic_DNA"/>
</dbReference>
<feature type="transmembrane region" description="Helical" evidence="9">
    <location>
        <begin position="151"/>
        <end position="170"/>
    </location>
</feature>
<feature type="transmembrane region" description="Helical" evidence="9">
    <location>
        <begin position="510"/>
        <end position="530"/>
    </location>
</feature>
<dbReference type="PANTHER" id="PTHR10791">
    <property type="entry name" value="RAG1-ACTIVATING PROTEIN 1"/>
    <property type="match status" value="1"/>
</dbReference>
<feature type="transmembrane region" description="Helical" evidence="9">
    <location>
        <begin position="389"/>
        <end position="414"/>
    </location>
</feature>
<evidence type="ECO:0000256" key="7">
    <source>
        <dbReference type="ARBA" id="ARBA00022989"/>
    </source>
</evidence>
<evidence type="ECO:0008006" key="12">
    <source>
        <dbReference type="Google" id="ProtNLM"/>
    </source>
</evidence>
<feature type="transmembrane region" description="Helical" evidence="9">
    <location>
        <begin position="238"/>
        <end position="258"/>
    </location>
</feature>
<evidence type="ECO:0000256" key="1">
    <source>
        <dbReference type="ARBA" id="ARBA00004127"/>
    </source>
</evidence>
<feature type="transmembrane region" description="Helical" evidence="9">
    <location>
        <begin position="484"/>
        <end position="504"/>
    </location>
</feature>
<feature type="transmembrane region" description="Helical" evidence="9">
    <location>
        <begin position="116"/>
        <end position="139"/>
    </location>
</feature>
<dbReference type="InterPro" id="IPR004316">
    <property type="entry name" value="SWEET_rpt"/>
</dbReference>
<feature type="transmembrane region" description="Helical" evidence="9">
    <location>
        <begin position="352"/>
        <end position="377"/>
    </location>
</feature>
<dbReference type="FunFam" id="1.20.1280.290:FF:000002">
    <property type="entry name" value="Bidirectional sugar transporter SWEET"/>
    <property type="match status" value="2"/>
</dbReference>
<comment type="subcellular location">
    <subcellularLocation>
        <location evidence="1">Endomembrane system</location>
        <topology evidence="1">Multi-pass membrane protein</topology>
    </subcellularLocation>
</comment>
<feature type="transmembrane region" description="Helical" evidence="9">
    <location>
        <begin position="449"/>
        <end position="472"/>
    </location>
</feature>
<evidence type="ECO:0000313" key="11">
    <source>
        <dbReference type="Proteomes" id="UP001188597"/>
    </source>
</evidence>
<evidence type="ECO:0000256" key="4">
    <source>
        <dbReference type="ARBA" id="ARBA00022597"/>
    </source>
</evidence>
<keyword evidence="7 9" id="KW-1133">Transmembrane helix</keyword>
<dbReference type="PANTHER" id="PTHR10791:SF142">
    <property type="entry name" value="BIDIRECTIONAL SUGAR TRANSPORTER SWEET16"/>
    <property type="match status" value="1"/>
</dbReference>
<dbReference type="Proteomes" id="UP001188597">
    <property type="component" value="Unassembled WGS sequence"/>
</dbReference>
<evidence type="ECO:0000256" key="3">
    <source>
        <dbReference type="ARBA" id="ARBA00022448"/>
    </source>
</evidence>
<feature type="transmembrane region" description="Helical" evidence="9">
    <location>
        <begin position="426"/>
        <end position="443"/>
    </location>
</feature>
<dbReference type="AlphaFoldDB" id="A0AA88WRF8"/>
<evidence type="ECO:0000256" key="5">
    <source>
        <dbReference type="ARBA" id="ARBA00022692"/>
    </source>
</evidence>
<comment type="similarity">
    <text evidence="2">Belongs to the SWEET sugar transporter family.</text>
</comment>
<reference evidence="10" key="1">
    <citation type="submission" date="2022-12" db="EMBL/GenBank/DDBJ databases">
        <title>Draft genome assemblies for two species of Escallonia (Escalloniales).</title>
        <authorList>
            <person name="Chanderbali A."/>
            <person name="Dervinis C."/>
            <person name="Anghel I."/>
            <person name="Soltis D."/>
            <person name="Soltis P."/>
            <person name="Zapata F."/>
        </authorList>
    </citation>
    <scope>NUCLEOTIDE SEQUENCE</scope>
    <source>
        <strain evidence="10">UCBG64.0493</strain>
        <tissue evidence="10">Leaf</tissue>
    </source>
</reference>
<feature type="transmembrane region" description="Helical" evidence="9">
    <location>
        <begin position="92"/>
        <end position="110"/>
    </location>
</feature>
<feature type="non-terminal residue" evidence="10">
    <location>
        <position position="1"/>
    </location>
</feature>
<keyword evidence="8 9" id="KW-0472">Membrane</keyword>
<feature type="transmembrane region" description="Helical" evidence="9">
    <location>
        <begin position="571"/>
        <end position="591"/>
    </location>
</feature>
<comment type="caution">
    <text evidence="10">The sequence shown here is derived from an EMBL/GenBank/DDBJ whole genome shotgun (WGS) entry which is preliminary data.</text>
</comment>
<evidence type="ECO:0000256" key="6">
    <source>
        <dbReference type="ARBA" id="ARBA00022737"/>
    </source>
</evidence>
<keyword evidence="5 9" id="KW-0812">Transmembrane</keyword>
<keyword evidence="3" id="KW-0813">Transport</keyword>
<gene>
    <name evidence="10" type="ORF">RJ639_038094</name>
</gene>
<keyword evidence="6" id="KW-0677">Repeat</keyword>
<accession>A0AA88WRF8</accession>
<feature type="transmembrane region" description="Helical" evidence="9">
    <location>
        <begin position="209"/>
        <end position="232"/>
    </location>
</feature>
<keyword evidence="11" id="KW-1185">Reference proteome</keyword>
<protein>
    <recommendedName>
        <fullName evidence="12">Bidirectional sugar transporter SWEET</fullName>
    </recommendedName>
</protein>
<dbReference type="GO" id="GO:0051119">
    <property type="term" value="F:sugar transmembrane transporter activity"/>
    <property type="evidence" value="ECO:0007669"/>
    <property type="project" value="InterPro"/>
</dbReference>
<feature type="transmembrane region" description="Helical" evidence="9">
    <location>
        <begin position="542"/>
        <end position="565"/>
    </location>
</feature>
<evidence type="ECO:0000313" key="10">
    <source>
        <dbReference type="EMBL" id="KAK3029995.1"/>
    </source>
</evidence>
<dbReference type="Pfam" id="PF03083">
    <property type="entry name" value="MtN3_slv"/>
    <property type="match status" value="4"/>
</dbReference>
<dbReference type="Gene3D" id="1.20.1280.290">
    <property type="match status" value="4"/>
</dbReference>
<sequence>MKFNRATQAWIGVRFFPITASDSEIDNSKTWKLFEGIGKSSQNKKAGVIFFRLYNLIPLFVRNVICVVSYGAPIGQFTEIVKKKSAANYDGSPYVTCLLSSFLWLFYGLLDPDDGVLIVTVSVVGVASQTIYLALLLAYYPKEKKVKYTGFIIMDIVIFGTVVAITLLAFEESARRAFTGILTATFSVVSYAAPLTVVRTVIRTKSVEYMPFFLIVTLFASGLAWTAFALLVGDFYVLVPNAAGIVLGAIQLIVYFIYMKRSSKAMADEGSADMVKEGDTMQDCDVDGVAKEKNQTFRSPSLSRQYSVKELVKTLSFIPNESRTSLQPESDVESGESYQLLQESATCSQNRLLLIMMIANSVVLSIASLLLFIAIIPYHRHLTMVAADFIVGIIGNIISVMTFASSIGTFVAIVKRKSAENYSGSPYITSLLSCSLWTFYGLLDPDDGVLIVTVNGIGVALQIIYIILLLIYYPKEKKVKYFGLVMLDVVFLGTVMAVTLVAFHEGSRRTFVGVLCATFTVLMYAAPLSVVRTVIKTESIEYMPIFLILSLFANGWVWFVFALLLKDFYVLVPNAVGIVLGSVQIVVYLMYKNKSSTSLPPPISTEIMVEDGQTKMVKDIEGKKDDMLDFTEVGEAIEKIRSPIPDGPVPNLRNPSLSRQYSFRHFRSTASWGPN</sequence>
<dbReference type="InterPro" id="IPR047664">
    <property type="entry name" value="SWEET"/>
</dbReference>
<name>A0AA88WRF8_9ASTE</name>
<feature type="transmembrane region" description="Helical" evidence="9">
    <location>
        <begin position="176"/>
        <end position="197"/>
    </location>
</feature>
<evidence type="ECO:0000256" key="2">
    <source>
        <dbReference type="ARBA" id="ARBA00007809"/>
    </source>
</evidence>
<dbReference type="GO" id="GO:0012505">
    <property type="term" value="C:endomembrane system"/>
    <property type="evidence" value="ECO:0007669"/>
    <property type="project" value="UniProtKB-SubCell"/>
</dbReference>
<keyword evidence="4" id="KW-0762">Sugar transport</keyword>
<organism evidence="10 11">
    <name type="scientific">Escallonia herrerae</name>
    <dbReference type="NCBI Taxonomy" id="1293975"/>
    <lineage>
        <taxon>Eukaryota</taxon>
        <taxon>Viridiplantae</taxon>
        <taxon>Streptophyta</taxon>
        <taxon>Embryophyta</taxon>
        <taxon>Tracheophyta</taxon>
        <taxon>Spermatophyta</taxon>
        <taxon>Magnoliopsida</taxon>
        <taxon>eudicotyledons</taxon>
        <taxon>Gunneridae</taxon>
        <taxon>Pentapetalae</taxon>
        <taxon>asterids</taxon>
        <taxon>campanulids</taxon>
        <taxon>Escalloniales</taxon>
        <taxon>Escalloniaceae</taxon>
        <taxon>Escallonia</taxon>
    </lineage>
</organism>
<evidence type="ECO:0000256" key="9">
    <source>
        <dbReference type="SAM" id="Phobius"/>
    </source>
</evidence>